<evidence type="ECO:0000259" key="2">
    <source>
        <dbReference type="SMART" id="SM00672"/>
    </source>
</evidence>
<protein>
    <submittedName>
        <fullName evidence="3">Glycosyltransferase family 90 protein</fullName>
    </submittedName>
</protein>
<accession>A0ABT0HV55</accession>
<reference evidence="3 4" key="1">
    <citation type="submission" date="2022-04" db="EMBL/GenBank/DDBJ databases">
        <title>Spirosoma sp. strain RP8 genome sequencing and assembly.</title>
        <authorList>
            <person name="Jung Y."/>
        </authorList>
    </citation>
    <scope>NUCLEOTIDE SEQUENCE [LARGE SCALE GENOMIC DNA]</scope>
    <source>
        <strain evidence="3 4">RP8</strain>
    </source>
</reference>
<evidence type="ECO:0000313" key="4">
    <source>
        <dbReference type="Proteomes" id="UP001202180"/>
    </source>
</evidence>
<dbReference type="RefSeq" id="WP_248480944.1">
    <property type="nucleotide sequence ID" value="NZ_JALPRF010000016.1"/>
</dbReference>
<feature type="domain" description="Glycosyl transferase CAP10" evidence="2">
    <location>
        <begin position="50"/>
        <end position="274"/>
    </location>
</feature>
<name>A0ABT0HV55_9BACT</name>
<gene>
    <name evidence="3" type="ORF">M0L20_29690</name>
</gene>
<keyword evidence="4" id="KW-1185">Reference proteome</keyword>
<dbReference type="PANTHER" id="PTHR12203">
    <property type="entry name" value="KDEL LYS-ASP-GLU-LEU CONTAINING - RELATED"/>
    <property type="match status" value="1"/>
</dbReference>
<sequence length="276" mass="32498">MIEVHLDFNGRLRYYSDGGYESRDDLTINFFEDALQRMNCDISKIKVKKFYINTDDISINYNNNLTFGYTAGKNIVLCPDYIFSKWTECRIENYSDSINKILAKGLDEYTINKLFWIGNPRSQELRYKLLSLGIKNPEKMEIIGMNWIREYDKGVAHKATKFVSIEDHTIYKYLIDCGAGGYSGRLKLLLHTNRPLFLVERDIEKTEYFFRHLKEYEHFIPVKADLSDLLEKLQWADDNDDLVRDIASSARQFAINNLSREKAIEYLITQLTHFLF</sequence>
<comment type="caution">
    <text evidence="3">The sequence shown here is derived from an EMBL/GenBank/DDBJ whole genome shotgun (WGS) entry which is preliminary data.</text>
</comment>
<dbReference type="EMBL" id="JALPRF010000016">
    <property type="protein sequence ID" value="MCK8496076.1"/>
    <property type="molecule type" value="Genomic_DNA"/>
</dbReference>
<dbReference type="InterPro" id="IPR006598">
    <property type="entry name" value="CAP10"/>
</dbReference>
<dbReference type="Pfam" id="PF05686">
    <property type="entry name" value="Glyco_transf_90"/>
    <property type="match status" value="1"/>
</dbReference>
<organism evidence="3 4">
    <name type="scientific">Spirosoma liriopis</name>
    <dbReference type="NCBI Taxonomy" id="2937440"/>
    <lineage>
        <taxon>Bacteria</taxon>
        <taxon>Pseudomonadati</taxon>
        <taxon>Bacteroidota</taxon>
        <taxon>Cytophagia</taxon>
        <taxon>Cytophagales</taxon>
        <taxon>Cytophagaceae</taxon>
        <taxon>Spirosoma</taxon>
    </lineage>
</organism>
<dbReference type="SMART" id="SM00672">
    <property type="entry name" value="CAP10"/>
    <property type="match status" value="1"/>
</dbReference>
<evidence type="ECO:0000256" key="1">
    <source>
        <dbReference type="ARBA" id="ARBA00022679"/>
    </source>
</evidence>
<evidence type="ECO:0000313" key="3">
    <source>
        <dbReference type="EMBL" id="MCK8496076.1"/>
    </source>
</evidence>
<dbReference type="PANTHER" id="PTHR12203:SF35">
    <property type="entry name" value="PROTEIN O-GLUCOSYLTRANSFERASE 1"/>
    <property type="match status" value="1"/>
</dbReference>
<proteinExistence type="predicted"/>
<dbReference type="Proteomes" id="UP001202180">
    <property type="component" value="Unassembled WGS sequence"/>
</dbReference>
<keyword evidence="1" id="KW-0808">Transferase</keyword>
<dbReference type="InterPro" id="IPR051091">
    <property type="entry name" value="O-Glucosyltr/Glycosyltrsf_90"/>
</dbReference>